<accession>A0AAE0IDX9</accession>
<keyword evidence="2" id="KW-1185">Reference proteome</keyword>
<dbReference type="AlphaFoldDB" id="A0AAE0IDX9"/>
<evidence type="ECO:0008006" key="3">
    <source>
        <dbReference type="Google" id="ProtNLM"/>
    </source>
</evidence>
<comment type="caution">
    <text evidence="1">The sequence shown here is derived from an EMBL/GenBank/DDBJ whole genome shotgun (WGS) entry which is preliminary data.</text>
</comment>
<sequence length="227" mass="25635">MQPEMGLRLQGRGRHPNGGLVADFIENYESNKIVISHNMVNRFVFHTLETFLLMYTMHPTRYVWGEAGNDLHLHFDPANNPIPDLWLVDFGTARPIPDTGTKGLPRDQAPTMVATNARLDFQAGNGPPPPVGPINIHNRIAAVAQNATESQIPLCHTYMRLYNLHQAYVKGQIGFASTLPFAADDSYDLVPRLRIAIDTVRENTADPMTNPKEIEWGWRRLTCYFEL</sequence>
<dbReference type="EMBL" id="JAUEDM010000003">
    <property type="protein sequence ID" value="KAK3323007.1"/>
    <property type="molecule type" value="Genomic_DNA"/>
</dbReference>
<proteinExistence type="predicted"/>
<dbReference type="Proteomes" id="UP001283341">
    <property type="component" value="Unassembled WGS sequence"/>
</dbReference>
<name>A0AAE0IDX9_9PEZI</name>
<protein>
    <recommendedName>
        <fullName evidence="3">Protein kinase domain-containing protein</fullName>
    </recommendedName>
</protein>
<evidence type="ECO:0000313" key="2">
    <source>
        <dbReference type="Proteomes" id="UP001283341"/>
    </source>
</evidence>
<reference evidence="1" key="1">
    <citation type="journal article" date="2023" name="Mol. Phylogenet. Evol.">
        <title>Genome-scale phylogeny and comparative genomics of the fungal order Sordariales.</title>
        <authorList>
            <person name="Hensen N."/>
            <person name="Bonometti L."/>
            <person name="Westerberg I."/>
            <person name="Brannstrom I.O."/>
            <person name="Guillou S."/>
            <person name="Cros-Aarteil S."/>
            <person name="Calhoun S."/>
            <person name="Haridas S."/>
            <person name="Kuo A."/>
            <person name="Mondo S."/>
            <person name="Pangilinan J."/>
            <person name="Riley R."/>
            <person name="LaButti K."/>
            <person name="Andreopoulos B."/>
            <person name="Lipzen A."/>
            <person name="Chen C."/>
            <person name="Yan M."/>
            <person name="Daum C."/>
            <person name="Ng V."/>
            <person name="Clum A."/>
            <person name="Steindorff A."/>
            <person name="Ohm R.A."/>
            <person name="Martin F."/>
            <person name="Silar P."/>
            <person name="Natvig D.O."/>
            <person name="Lalanne C."/>
            <person name="Gautier V."/>
            <person name="Ament-Velasquez S.L."/>
            <person name="Kruys A."/>
            <person name="Hutchinson M.I."/>
            <person name="Powell A.J."/>
            <person name="Barry K."/>
            <person name="Miller A.N."/>
            <person name="Grigoriev I.V."/>
            <person name="Debuchy R."/>
            <person name="Gladieux P."/>
            <person name="Hiltunen Thoren M."/>
            <person name="Johannesson H."/>
        </authorList>
    </citation>
    <scope>NUCLEOTIDE SEQUENCE</scope>
    <source>
        <strain evidence="1">CBS 118394</strain>
    </source>
</reference>
<evidence type="ECO:0000313" key="1">
    <source>
        <dbReference type="EMBL" id="KAK3323007.1"/>
    </source>
</evidence>
<organism evidence="1 2">
    <name type="scientific">Apodospora peruviana</name>
    <dbReference type="NCBI Taxonomy" id="516989"/>
    <lineage>
        <taxon>Eukaryota</taxon>
        <taxon>Fungi</taxon>
        <taxon>Dikarya</taxon>
        <taxon>Ascomycota</taxon>
        <taxon>Pezizomycotina</taxon>
        <taxon>Sordariomycetes</taxon>
        <taxon>Sordariomycetidae</taxon>
        <taxon>Sordariales</taxon>
        <taxon>Lasiosphaeriaceae</taxon>
        <taxon>Apodospora</taxon>
    </lineage>
</organism>
<gene>
    <name evidence="1" type="ORF">B0H66DRAFT_532323</name>
</gene>
<reference evidence="1" key="2">
    <citation type="submission" date="2023-06" db="EMBL/GenBank/DDBJ databases">
        <authorList>
            <consortium name="Lawrence Berkeley National Laboratory"/>
            <person name="Haridas S."/>
            <person name="Hensen N."/>
            <person name="Bonometti L."/>
            <person name="Westerberg I."/>
            <person name="Brannstrom I.O."/>
            <person name="Guillou S."/>
            <person name="Cros-Aarteil S."/>
            <person name="Calhoun S."/>
            <person name="Kuo A."/>
            <person name="Mondo S."/>
            <person name="Pangilinan J."/>
            <person name="Riley R."/>
            <person name="Labutti K."/>
            <person name="Andreopoulos B."/>
            <person name="Lipzen A."/>
            <person name="Chen C."/>
            <person name="Yanf M."/>
            <person name="Daum C."/>
            <person name="Ng V."/>
            <person name="Clum A."/>
            <person name="Steindorff A."/>
            <person name="Ohm R."/>
            <person name="Martin F."/>
            <person name="Silar P."/>
            <person name="Natvig D."/>
            <person name="Lalanne C."/>
            <person name="Gautier V."/>
            <person name="Ament-Velasquez S.L."/>
            <person name="Kruys A."/>
            <person name="Hutchinson M.I."/>
            <person name="Powell A.J."/>
            <person name="Barry K."/>
            <person name="Miller A.N."/>
            <person name="Grigoriev I.V."/>
            <person name="Debuchy R."/>
            <person name="Gladieux P."/>
            <person name="Thoren M.H."/>
            <person name="Johannesson H."/>
        </authorList>
    </citation>
    <scope>NUCLEOTIDE SEQUENCE</scope>
    <source>
        <strain evidence="1">CBS 118394</strain>
    </source>
</reference>